<dbReference type="PROSITE" id="PS50048">
    <property type="entry name" value="ZN2_CY6_FUNGAL_2"/>
    <property type="match status" value="1"/>
</dbReference>
<accession>A0A8H3TSX2</accession>
<evidence type="ECO:0000256" key="3">
    <source>
        <dbReference type="ARBA" id="ARBA00023163"/>
    </source>
</evidence>
<feature type="compositionally biased region" description="Polar residues" evidence="5">
    <location>
        <begin position="67"/>
        <end position="98"/>
    </location>
</feature>
<feature type="compositionally biased region" description="Polar residues" evidence="5">
    <location>
        <begin position="484"/>
        <end position="498"/>
    </location>
</feature>
<dbReference type="PANTHER" id="PTHR31069">
    <property type="entry name" value="OLEATE-ACTIVATED TRANSCRIPTION FACTOR 1-RELATED"/>
    <property type="match status" value="1"/>
</dbReference>
<dbReference type="SMART" id="SM00066">
    <property type="entry name" value="GAL4"/>
    <property type="match status" value="1"/>
</dbReference>
<feature type="region of interest" description="Disordered" evidence="5">
    <location>
        <begin position="438"/>
        <end position="463"/>
    </location>
</feature>
<feature type="region of interest" description="Disordered" evidence="5">
    <location>
        <begin position="699"/>
        <end position="751"/>
    </location>
</feature>
<feature type="region of interest" description="Disordered" evidence="5">
    <location>
        <begin position="484"/>
        <end position="516"/>
    </location>
</feature>
<evidence type="ECO:0000256" key="5">
    <source>
        <dbReference type="SAM" id="MobiDB-lite"/>
    </source>
</evidence>
<dbReference type="InterPro" id="IPR036864">
    <property type="entry name" value="Zn2-C6_fun-type_DNA-bd_sf"/>
</dbReference>
<sequence>MWSTPYTVALPDTPLKRPFSTDFDTKSSSFGEFDSGTGAFGTYEPNTLRPGRFENLANALENEFNLGLSTTDQTGPSALHQTKENPSGNSKVTSQPPSAFSAPEYGLDSIEGSYLLQGLRPKQGTSAFSSRFQLLLDRKLQAEAAAKAQQQLSASQHAHHEAERACENQYPSGFTIDTQSSSTSNSNNLFTPLSDSPAQQFSSSLLGQLNQAMGMANYPMHSNMRDVQNSDSQHDSRNGQGASRYPMSAPDTYSTPSVVPPNLGPPAVQPSYQPAPIRSQHYQRLLAAKLANSGQADTDTSASATNDGAAFMQHWADHTLDPNYPTPQEMSFLPSSHSPLYQLFNSGYAQDQWQPSAPYSDTSTRSGVTNGNNGIDHAGAGGRHGNQATQAQPREMWPVNQLERVEAAPTVNAVAAYYPSTESNGKFTAWLNPYTQPVEDNDAASNQSSRAPGQVVVPQNEENSAVSANSVLPATADIKDHAISSQNCQESARESTASPLKHESAGPANGADGADEEEPKKAMLACHFCRGRKLKCDGTRPTCAHCEKRGLTCSYDAQIRRRGPGKRKREQMAMLAAAEGKVDEDGTPLLHKLLAPKPKGKRGRKPKNRNLEGESSSTLQASVDQNAGQTGGNETEEAPYARPPNPYLPSYFIPDQSNDYSLLGPPQGMHPAPPASYLTNPPPPDIMHMEMKREQLREHQSIYQPTVPPQQQQQHPHSYHPGYHSSVPWPEDLDSANKRQRIEQYSMSGRW</sequence>
<dbReference type="GO" id="GO:0003677">
    <property type="term" value="F:DNA binding"/>
    <property type="evidence" value="ECO:0007669"/>
    <property type="project" value="UniProtKB-KW"/>
</dbReference>
<dbReference type="Gene3D" id="4.10.240.10">
    <property type="entry name" value="Zn(2)-C6 fungal-type DNA-binding domain"/>
    <property type="match status" value="1"/>
</dbReference>
<keyword evidence="3" id="KW-0804">Transcription</keyword>
<comment type="caution">
    <text evidence="7">The sequence shown here is derived from an EMBL/GenBank/DDBJ whole genome shotgun (WGS) entry which is preliminary data.</text>
</comment>
<feature type="region of interest" description="Disordered" evidence="5">
    <location>
        <begin position="171"/>
        <end position="197"/>
    </location>
</feature>
<feature type="region of interest" description="Disordered" evidence="5">
    <location>
        <begin position="352"/>
        <end position="390"/>
    </location>
</feature>
<feature type="compositionally biased region" description="Low complexity" evidence="5">
    <location>
        <begin position="588"/>
        <end position="597"/>
    </location>
</feature>
<dbReference type="CDD" id="cd00067">
    <property type="entry name" value="GAL4"/>
    <property type="match status" value="1"/>
</dbReference>
<evidence type="ECO:0000313" key="8">
    <source>
        <dbReference type="Proteomes" id="UP000620104"/>
    </source>
</evidence>
<dbReference type="AlphaFoldDB" id="A0A8H3TSX2"/>
<feature type="domain" description="Zn(2)-C6 fungal-type" evidence="6">
    <location>
        <begin position="525"/>
        <end position="555"/>
    </location>
</feature>
<evidence type="ECO:0000313" key="7">
    <source>
        <dbReference type="EMBL" id="GHJ86866.1"/>
    </source>
</evidence>
<proteinExistence type="predicted"/>
<keyword evidence="4" id="KW-0539">Nucleus</keyword>
<evidence type="ECO:0000259" key="6">
    <source>
        <dbReference type="PROSITE" id="PS50048"/>
    </source>
</evidence>
<organism evidence="7 8">
    <name type="scientific">Naganishia liquefaciens</name>
    <dbReference type="NCBI Taxonomy" id="104408"/>
    <lineage>
        <taxon>Eukaryota</taxon>
        <taxon>Fungi</taxon>
        <taxon>Dikarya</taxon>
        <taxon>Basidiomycota</taxon>
        <taxon>Agaricomycotina</taxon>
        <taxon>Tremellomycetes</taxon>
        <taxon>Filobasidiales</taxon>
        <taxon>Filobasidiaceae</taxon>
        <taxon>Naganishia</taxon>
    </lineage>
</organism>
<feature type="compositionally biased region" description="Low complexity" evidence="5">
    <location>
        <begin position="703"/>
        <end position="728"/>
    </location>
</feature>
<dbReference type="PROSITE" id="PS00463">
    <property type="entry name" value="ZN2_CY6_FUNGAL_1"/>
    <property type="match status" value="1"/>
</dbReference>
<reference evidence="7" key="1">
    <citation type="submission" date="2020-07" db="EMBL/GenBank/DDBJ databases">
        <title>Draft Genome Sequence of a Deep-Sea Yeast, Naganishia (Cryptococcus) liquefaciens strain N6.</title>
        <authorList>
            <person name="Han Y.W."/>
            <person name="Kajitani R."/>
            <person name="Morimoto H."/>
            <person name="Parhat M."/>
            <person name="Tsubouchi H."/>
            <person name="Bakenova O."/>
            <person name="Ogata M."/>
            <person name="Argunhan B."/>
            <person name="Aoki R."/>
            <person name="Kajiwara S."/>
            <person name="Itoh T."/>
            <person name="Iwasaki H."/>
        </authorList>
    </citation>
    <scope>NUCLEOTIDE SEQUENCE</scope>
    <source>
        <strain evidence="7">N6</strain>
    </source>
</reference>
<evidence type="ECO:0000256" key="1">
    <source>
        <dbReference type="ARBA" id="ARBA00023015"/>
    </source>
</evidence>
<keyword evidence="1" id="KW-0805">Transcription regulation</keyword>
<keyword evidence="8" id="KW-1185">Reference proteome</keyword>
<feature type="region of interest" description="Disordered" evidence="5">
    <location>
        <begin position="221"/>
        <end position="274"/>
    </location>
</feature>
<dbReference type="PANTHER" id="PTHR31069:SF32">
    <property type="entry name" value="ARGININE METABOLISM REGULATION PROTEIN II"/>
    <property type="match status" value="1"/>
</dbReference>
<feature type="compositionally biased region" description="Polar residues" evidence="5">
    <location>
        <begin position="352"/>
        <end position="373"/>
    </location>
</feature>
<keyword evidence="2" id="KW-0238">DNA-binding</keyword>
<feature type="compositionally biased region" description="Pro residues" evidence="5">
    <location>
        <begin position="258"/>
        <end position="268"/>
    </location>
</feature>
<feature type="compositionally biased region" description="Basic residues" evidence="5">
    <location>
        <begin position="598"/>
        <end position="608"/>
    </location>
</feature>
<evidence type="ECO:0000256" key="2">
    <source>
        <dbReference type="ARBA" id="ARBA00023125"/>
    </source>
</evidence>
<feature type="compositionally biased region" description="Polar residues" evidence="5">
    <location>
        <begin position="613"/>
        <end position="628"/>
    </location>
</feature>
<dbReference type="Proteomes" id="UP000620104">
    <property type="component" value="Unassembled WGS sequence"/>
</dbReference>
<name>A0A8H3TSX2_9TREE</name>
<dbReference type="InterPro" id="IPR001138">
    <property type="entry name" value="Zn2Cys6_DnaBD"/>
</dbReference>
<evidence type="ECO:0000256" key="4">
    <source>
        <dbReference type="ARBA" id="ARBA00023242"/>
    </source>
</evidence>
<dbReference type="GO" id="GO:0000981">
    <property type="term" value="F:DNA-binding transcription factor activity, RNA polymerase II-specific"/>
    <property type="evidence" value="ECO:0007669"/>
    <property type="project" value="InterPro"/>
</dbReference>
<dbReference type="GO" id="GO:0008270">
    <property type="term" value="F:zinc ion binding"/>
    <property type="evidence" value="ECO:0007669"/>
    <property type="project" value="InterPro"/>
</dbReference>
<gene>
    <name evidence="7" type="ORF">NliqN6_3268</name>
</gene>
<dbReference type="EMBL" id="BLZA01000019">
    <property type="protein sequence ID" value="GHJ86866.1"/>
    <property type="molecule type" value="Genomic_DNA"/>
</dbReference>
<dbReference type="InterPro" id="IPR050675">
    <property type="entry name" value="OAF3"/>
</dbReference>
<dbReference type="Pfam" id="PF00172">
    <property type="entry name" value="Zn_clus"/>
    <property type="match status" value="1"/>
</dbReference>
<protein>
    <recommendedName>
        <fullName evidence="6">Zn(2)-C6 fungal-type domain-containing protein</fullName>
    </recommendedName>
</protein>
<dbReference type="SUPFAM" id="SSF57701">
    <property type="entry name" value="Zn2/Cys6 DNA-binding domain"/>
    <property type="match status" value="1"/>
</dbReference>
<feature type="region of interest" description="Disordered" evidence="5">
    <location>
        <begin position="67"/>
        <end position="104"/>
    </location>
</feature>
<feature type="region of interest" description="Disordered" evidence="5">
    <location>
        <begin position="587"/>
        <end position="659"/>
    </location>
</feature>
<dbReference type="OrthoDB" id="39175at2759"/>